<dbReference type="Pfam" id="PF04355">
    <property type="entry name" value="BamE"/>
    <property type="match status" value="1"/>
</dbReference>
<dbReference type="EMBL" id="WIND01000005">
    <property type="protein sequence ID" value="MSU89798.1"/>
    <property type="molecule type" value="Genomic_DNA"/>
</dbReference>
<dbReference type="GO" id="GO:0019867">
    <property type="term" value="C:outer membrane"/>
    <property type="evidence" value="ECO:0007669"/>
    <property type="project" value="InterPro"/>
</dbReference>
<sequence>MTRVIARVAMVLGVLILAGCSPTVTVHGYVPSEAEIASIEPGIDTIASIEERLGRPASTALVSADEWYYVQTTMKQLAYNPPEITDRVVLAVAFDRDGVVRDVSRYGLNDGQEVPLSARITESGGQRRNVLLAVFGGLLNFDASDFLNR</sequence>
<keyword evidence="1" id="KW-0732">Signal</keyword>
<dbReference type="InterPro" id="IPR007450">
    <property type="entry name" value="BamE_dom"/>
</dbReference>
<evidence type="ECO:0000313" key="4">
    <source>
        <dbReference type="EMBL" id="MSU89798.1"/>
    </source>
</evidence>
<gene>
    <name evidence="4" type="primary">bamE</name>
    <name evidence="4" type="ORF">GE300_09240</name>
</gene>
<dbReference type="AlphaFoldDB" id="A0A6L5YZY5"/>
<dbReference type="Proteomes" id="UP000474957">
    <property type="component" value="Unassembled WGS sequence"/>
</dbReference>
<evidence type="ECO:0000259" key="3">
    <source>
        <dbReference type="Pfam" id="PF04355"/>
    </source>
</evidence>
<evidence type="ECO:0000256" key="2">
    <source>
        <dbReference type="ARBA" id="ARBA00023136"/>
    </source>
</evidence>
<comment type="caution">
    <text evidence="4">The sequence shown here is derived from an EMBL/GenBank/DDBJ whole genome shotgun (WGS) entry which is preliminary data.</text>
</comment>
<proteinExistence type="predicted"/>
<feature type="domain" description="Outer membrane protein assembly factor BamE" evidence="3">
    <location>
        <begin position="28"/>
        <end position="102"/>
    </location>
</feature>
<organism evidence="4 5">
    <name type="scientific">Halovulum marinum</name>
    <dbReference type="NCBI Taxonomy" id="2662447"/>
    <lineage>
        <taxon>Bacteria</taxon>
        <taxon>Pseudomonadati</taxon>
        <taxon>Pseudomonadota</taxon>
        <taxon>Alphaproteobacteria</taxon>
        <taxon>Rhodobacterales</taxon>
        <taxon>Paracoccaceae</taxon>
        <taxon>Halovulum</taxon>
    </lineage>
</organism>
<keyword evidence="2" id="KW-0472">Membrane</keyword>
<accession>A0A6L5YZY5</accession>
<reference evidence="4 5" key="1">
    <citation type="submission" date="2019-10" db="EMBL/GenBank/DDBJ databases">
        <title>Cognatihalovulum marinum gen. nov. sp. nov., a new member of the family Rhodobacteraceae isolated from deep seawater of the Northwest Indian Ocean.</title>
        <authorList>
            <person name="Ruan C."/>
            <person name="Wang J."/>
            <person name="Zheng X."/>
            <person name="Song L."/>
            <person name="Zhu Y."/>
            <person name="Huang Y."/>
            <person name="Lu Z."/>
            <person name="Du W."/>
            <person name="Huang L."/>
            <person name="Dai X."/>
        </authorList>
    </citation>
    <scope>NUCLEOTIDE SEQUENCE [LARGE SCALE GENOMIC DNA]</scope>
    <source>
        <strain evidence="4 5">2CG4</strain>
    </source>
</reference>
<evidence type="ECO:0000313" key="5">
    <source>
        <dbReference type="Proteomes" id="UP000474957"/>
    </source>
</evidence>
<protein>
    <submittedName>
        <fullName evidence="4">Outer membrane protein assembly factor BamE</fullName>
    </submittedName>
</protein>
<dbReference type="PROSITE" id="PS51257">
    <property type="entry name" value="PROKAR_LIPOPROTEIN"/>
    <property type="match status" value="1"/>
</dbReference>
<dbReference type="RefSeq" id="WP_154446280.1">
    <property type="nucleotide sequence ID" value="NZ_WIND01000005.1"/>
</dbReference>
<dbReference type="Gene3D" id="3.30.1450.10">
    <property type="match status" value="1"/>
</dbReference>
<keyword evidence="5" id="KW-1185">Reference proteome</keyword>
<name>A0A6L5YZY5_9RHOB</name>
<dbReference type="InterPro" id="IPR037873">
    <property type="entry name" value="BamE-like"/>
</dbReference>
<evidence type="ECO:0000256" key="1">
    <source>
        <dbReference type="ARBA" id="ARBA00022729"/>
    </source>
</evidence>